<organism evidence="2 3">
    <name type="scientific">Panagrellus redivivus</name>
    <name type="common">Microworm</name>
    <dbReference type="NCBI Taxonomy" id="6233"/>
    <lineage>
        <taxon>Eukaryota</taxon>
        <taxon>Metazoa</taxon>
        <taxon>Ecdysozoa</taxon>
        <taxon>Nematoda</taxon>
        <taxon>Chromadorea</taxon>
        <taxon>Rhabditida</taxon>
        <taxon>Tylenchina</taxon>
        <taxon>Panagrolaimomorpha</taxon>
        <taxon>Panagrolaimoidea</taxon>
        <taxon>Panagrolaimidae</taxon>
        <taxon>Panagrellus</taxon>
    </lineage>
</organism>
<name>A0A7E4UMG1_PANRE</name>
<proteinExistence type="predicted"/>
<evidence type="ECO:0000313" key="3">
    <source>
        <dbReference type="WBParaSite" id="Pan_g10229.t1"/>
    </source>
</evidence>
<accession>A0A7E4UMG1</accession>
<feature type="transmembrane region" description="Helical" evidence="1">
    <location>
        <begin position="12"/>
        <end position="28"/>
    </location>
</feature>
<sequence length="162" mass="17917">MYWNRVVEWPHSLKLFIICSSLVVMMSMSAASKQPSSSKIVWITALLSVILECAATLIIALDLDDVLVLRRWPQLSWAINEIVKSVAITVLYFISIFVCIGATLFGSVTAFGMAGFFCIVTTILSMANVVVFLRRWMAENRFAEGISTVKPGFMNPPSYGGP</sequence>
<dbReference type="AlphaFoldDB" id="A0A7E4UMG1"/>
<evidence type="ECO:0000313" key="2">
    <source>
        <dbReference type="Proteomes" id="UP000492821"/>
    </source>
</evidence>
<feature type="transmembrane region" description="Helical" evidence="1">
    <location>
        <begin position="111"/>
        <end position="133"/>
    </location>
</feature>
<dbReference type="Proteomes" id="UP000492821">
    <property type="component" value="Unassembled WGS sequence"/>
</dbReference>
<feature type="transmembrane region" description="Helical" evidence="1">
    <location>
        <begin position="82"/>
        <end position="105"/>
    </location>
</feature>
<dbReference type="WBParaSite" id="Pan_g10229.t1">
    <property type="protein sequence ID" value="Pan_g10229.t1"/>
    <property type="gene ID" value="Pan_g10229"/>
</dbReference>
<reference evidence="3" key="2">
    <citation type="submission" date="2020-10" db="UniProtKB">
        <authorList>
            <consortium name="WormBaseParasite"/>
        </authorList>
    </citation>
    <scope>IDENTIFICATION</scope>
</reference>
<keyword evidence="1" id="KW-1133">Transmembrane helix</keyword>
<protein>
    <submittedName>
        <fullName evidence="3">MARVEL domain-containing protein</fullName>
    </submittedName>
</protein>
<evidence type="ECO:0000256" key="1">
    <source>
        <dbReference type="SAM" id="Phobius"/>
    </source>
</evidence>
<keyword evidence="2" id="KW-1185">Reference proteome</keyword>
<reference evidence="2" key="1">
    <citation type="journal article" date="2013" name="Genetics">
        <title>The draft genome and transcriptome of Panagrellus redivivus are shaped by the harsh demands of a free-living lifestyle.</title>
        <authorList>
            <person name="Srinivasan J."/>
            <person name="Dillman A.R."/>
            <person name="Macchietto M.G."/>
            <person name="Heikkinen L."/>
            <person name="Lakso M."/>
            <person name="Fracchia K.M."/>
            <person name="Antoshechkin I."/>
            <person name="Mortazavi A."/>
            <person name="Wong G."/>
            <person name="Sternberg P.W."/>
        </authorList>
    </citation>
    <scope>NUCLEOTIDE SEQUENCE [LARGE SCALE GENOMIC DNA]</scope>
    <source>
        <strain evidence="2">MT8872</strain>
    </source>
</reference>
<keyword evidence="1" id="KW-0472">Membrane</keyword>
<keyword evidence="1" id="KW-0812">Transmembrane</keyword>
<feature type="transmembrane region" description="Helical" evidence="1">
    <location>
        <begin position="40"/>
        <end position="61"/>
    </location>
</feature>